<proteinExistence type="predicted"/>
<keyword evidence="1" id="KW-1133">Transmembrane helix</keyword>
<reference evidence="2" key="1">
    <citation type="submission" date="2014-09" db="EMBL/GenBank/DDBJ databases">
        <authorList>
            <person name="Magalhaes I.L.F."/>
            <person name="Oliveira U."/>
            <person name="Santos F.R."/>
            <person name="Vidigal T.H.D.A."/>
            <person name="Brescovit A.D."/>
            <person name="Santos A.J."/>
        </authorList>
    </citation>
    <scope>NUCLEOTIDE SEQUENCE</scope>
    <source>
        <tissue evidence="2">Shoot tissue taken approximately 20 cm above the soil surface</tissue>
    </source>
</reference>
<keyword evidence="1" id="KW-0812">Transmembrane</keyword>
<keyword evidence="1" id="KW-0472">Membrane</keyword>
<organism evidence="2">
    <name type="scientific">Arundo donax</name>
    <name type="common">Giant reed</name>
    <name type="synonym">Donax arundinaceus</name>
    <dbReference type="NCBI Taxonomy" id="35708"/>
    <lineage>
        <taxon>Eukaryota</taxon>
        <taxon>Viridiplantae</taxon>
        <taxon>Streptophyta</taxon>
        <taxon>Embryophyta</taxon>
        <taxon>Tracheophyta</taxon>
        <taxon>Spermatophyta</taxon>
        <taxon>Magnoliopsida</taxon>
        <taxon>Liliopsida</taxon>
        <taxon>Poales</taxon>
        <taxon>Poaceae</taxon>
        <taxon>PACMAD clade</taxon>
        <taxon>Arundinoideae</taxon>
        <taxon>Arundineae</taxon>
        <taxon>Arundo</taxon>
    </lineage>
</organism>
<dbReference type="AlphaFoldDB" id="A0A0A9BRW7"/>
<sequence length="60" mass="7407">MVWCSGVQHFVMLVTLSIQHFLCESKFIWNWMWQVDWIVGQLLCVYCFSQLDYFFFILYI</sequence>
<feature type="transmembrane region" description="Helical" evidence="1">
    <location>
        <begin position="37"/>
        <end position="59"/>
    </location>
</feature>
<protein>
    <submittedName>
        <fullName evidence="2">Uncharacterized protein</fullName>
    </submittedName>
</protein>
<name>A0A0A9BRW7_ARUDO</name>
<reference evidence="2" key="2">
    <citation type="journal article" date="2015" name="Data Brief">
        <title>Shoot transcriptome of the giant reed, Arundo donax.</title>
        <authorList>
            <person name="Barrero R.A."/>
            <person name="Guerrero F.D."/>
            <person name="Moolhuijzen P."/>
            <person name="Goolsby J.A."/>
            <person name="Tidwell J."/>
            <person name="Bellgard S.E."/>
            <person name="Bellgard M.I."/>
        </authorList>
    </citation>
    <scope>NUCLEOTIDE SEQUENCE</scope>
    <source>
        <tissue evidence="2">Shoot tissue taken approximately 20 cm above the soil surface</tissue>
    </source>
</reference>
<evidence type="ECO:0000256" key="1">
    <source>
        <dbReference type="SAM" id="Phobius"/>
    </source>
</evidence>
<accession>A0A0A9BRW7</accession>
<dbReference type="EMBL" id="GBRH01231156">
    <property type="protein sequence ID" value="JAD66739.1"/>
    <property type="molecule type" value="Transcribed_RNA"/>
</dbReference>
<evidence type="ECO:0000313" key="2">
    <source>
        <dbReference type="EMBL" id="JAD66739.1"/>
    </source>
</evidence>